<evidence type="ECO:0000313" key="3">
    <source>
        <dbReference type="Proteomes" id="UP000001544"/>
    </source>
</evidence>
<dbReference type="AlphaFoldDB" id="D3FVL3"/>
<keyword evidence="3" id="KW-1185">Reference proteome</keyword>
<name>D3FVL3_ALKPO</name>
<reference evidence="2 3" key="1">
    <citation type="journal article" date="2011" name="Environ. Microbiol.">
        <title>Genome of alkaliphilic Bacillus pseudofirmus OF4 reveals adaptations that support the ability to grow in an external pH range from 7.5 to 11.4.</title>
        <authorList>
            <person name="Janto B."/>
            <person name="Ahmed A."/>
            <person name="Ito M."/>
            <person name="Liu J."/>
            <person name="Hicks D.B."/>
            <person name="Pagni S."/>
            <person name="Fackelmayer O.J."/>
            <person name="Smith T.A."/>
            <person name="Earl J."/>
            <person name="Elbourne L.D."/>
            <person name="Hassan K."/>
            <person name="Paulsen I.T."/>
            <person name="Kolsto A.B."/>
            <person name="Tourasse N.J."/>
            <person name="Ehrlich G.D."/>
            <person name="Boissy R."/>
            <person name="Ivey D.M."/>
            <person name="Li G."/>
            <person name="Xue Y."/>
            <person name="Ma Y."/>
            <person name="Hu F.Z."/>
            <person name="Krulwich T.A."/>
        </authorList>
    </citation>
    <scope>NUCLEOTIDE SEQUENCE [LARGE SCALE GENOMIC DNA]</scope>
    <source>
        <strain evidence="3">ATCC BAA-2126 / JCM 17055 / OF4</strain>
    </source>
</reference>
<dbReference type="eggNOG" id="ENOG5033SI4">
    <property type="taxonomic scope" value="Bacteria"/>
</dbReference>
<feature type="chain" id="PRO_5003043398" description="Copper amine oxidase-like N-terminal domain-containing protein" evidence="1">
    <location>
        <begin position="27"/>
        <end position="334"/>
    </location>
</feature>
<evidence type="ECO:0008006" key="4">
    <source>
        <dbReference type="Google" id="ProtNLM"/>
    </source>
</evidence>
<keyword evidence="1" id="KW-0732">Signal</keyword>
<feature type="signal peptide" evidence="1">
    <location>
        <begin position="1"/>
        <end position="26"/>
    </location>
</feature>
<dbReference type="EMBL" id="CP001878">
    <property type="protein sequence ID" value="ADC48528.1"/>
    <property type="molecule type" value="Genomic_DNA"/>
</dbReference>
<organism evidence="2 3">
    <name type="scientific">Alkalihalophilus pseudofirmus (strain ATCC BAA-2126 / JCM 17055 / OF4)</name>
    <name type="common">Bacillus pseudofirmus</name>
    <dbReference type="NCBI Taxonomy" id="398511"/>
    <lineage>
        <taxon>Bacteria</taxon>
        <taxon>Bacillati</taxon>
        <taxon>Bacillota</taxon>
        <taxon>Bacilli</taxon>
        <taxon>Bacillales</taxon>
        <taxon>Bacillaceae</taxon>
        <taxon>Alkalihalophilus</taxon>
    </lineage>
</organism>
<evidence type="ECO:0000313" key="2">
    <source>
        <dbReference type="EMBL" id="ADC48528.1"/>
    </source>
</evidence>
<protein>
    <recommendedName>
        <fullName evidence="4">Copper amine oxidase-like N-terminal domain-containing protein</fullName>
    </recommendedName>
</protein>
<dbReference type="Proteomes" id="UP000001544">
    <property type="component" value="Chromosome"/>
</dbReference>
<dbReference type="RefSeq" id="WP_012959806.1">
    <property type="nucleotide sequence ID" value="NC_013791.2"/>
</dbReference>
<accession>D3FVL3</accession>
<dbReference type="KEGG" id="bpf:BpOF4_02305"/>
<dbReference type="HOGENOM" id="CLU_830693_0_0_9"/>
<evidence type="ECO:0000256" key="1">
    <source>
        <dbReference type="SAM" id="SignalP"/>
    </source>
</evidence>
<gene>
    <name evidence="2" type="ordered locus">BpOF4_02305</name>
</gene>
<sequence>MNKIKIGILSLVLSCLFFVSPSHSYASETAKTWFYIDGQEQRYVGEPVKINGEWWLPLRPVLMEAALFNEELNDGDRYVQKIIRVLNEERKKKSLADEDSRIESIESIESIENREMTEEEKEHEEILSFLSGFSLDYFQNRDVIRLADVGKLGFDYYMYQDAGIIHLNSPGLMELAGLSIGLNKEQVNGVLGAIHWNTGYGMTADYIGFYGSENEFTYRDRYGHERTEKAFDLQIEITDNALSHLIVSNAGYETSKGISVGDRLNDAIRAYGNQYVRESIDGKQVIIYDVEFGSIWFIAGSDQSIERIGYWDHQLRGFGDSQQEEIEGAEEIFN</sequence>
<proteinExistence type="predicted"/>